<proteinExistence type="predicted"/>
<protein>
    <submittedName>
        <fullName evidence="2">Uncharacterized protein</fullName>
    </submittedName>
</protein>
<evidence type="ECO:0000313" key="2">
    <source>
        <dbReference type="EMBL" id="CAK3990336.1"/>
    </source>
</evidence>
<sequence length="358" mass="41430">MSLEVRINANEDPFADNNYTVYRFSRTQIERALRRVDEGKTHPPCYWPSDIVSGGVPPNVSPEMQQFWADRAVHQSLSAFVTGYEYCPWSKSWNRVPKMLIPERLGPTEPPIIEAFEAPNYTGPFRDRSNGSTVHYPKHLLETLDASIAITEQTNMSASSRDEYRKALRRSEKNHHSHKAPDNRKRKADPPADRIPTLSQLAANVPHHHADTGDHVAKRYKGSTSIDEAPAPCYWPYDVVSGGIPPQVLPEHSACWNLDDDKQNLRQFYREWKWNPYTHAYCWRPVIFDEHKFSTPDHRGWASGRSMVWVRDGRDISPRRRPTPEEMNELEWQDFSSRVGLLLDAVDEQQQDDDKNDR</sequence>
<feature type="compositionally biased region" description="Basic and acidic residues" evidence="1">
    <location>
        <begin position="179"/>
        <end position="192"/>
    </location>
</feature>
<evidence type="ECO:0000313" key="3">
    <source>
        <dbReference type="Proteomes" id="UP001296104"/>
    </source>
</evidence>
<dbReference type="EMBL" id="CAVMBE010000020">
    <property type="protein sequence ID" value="CAK3990336.1"/>
    <property type="molecule type" value="Genomic_DNA"/>
</dbReference>
<evidence type="ECO:0000256" key="1">
    <source>
        <dbReference type="SAM" id="MobiDB-lite"/>
    </source>
</evidence>
<keyword evidence="3" id="KW-1185">Reference proteome</keyword>
<gene>
    <name evidence="2" type="ORF">LECACI_7A003948</name>
</gene>
<feature type="region of interest" description="Disordered" evidence="1">
    <location>
        <begin position="155"/>
        <end position="194"/>
    </location>
</feature>
<comment type="caution">
    <text evidence="2">The sequence shown here is derived from an EMBL/GenBank/DDBJ whole genome shotgun (WGS) entry which is preliminary data.</text>
</comment>
<accession>A0AAI8YXS5</accession>
<dbReference type="AlphaFoldDB" id="A0AAI8YXS5"/>
<dbReference type="Proteomes" id="UP001296104">
    <property type="component" value="Unassembled WGS sequence"/>
</dbReference>
<reference evidence="2" key="1">
    <citation type="submission" date="2023-11" db="EMBL/GenBank/DDBJ databases">
        <authorList>
            <person name="Alioto T."/>
            <person name="Alioto T."/>
            <person name="Gomez Garrido J."/>
        </authorList>
    </citation>
    <scope>NUCLEOTIDE SEQUENCE</scope>
</reference>
<name>A0AAI8YXS5_9PEZI</name>
<feature type="compositionally biased region" description="Basic and acidic residues" evidence="1">
    <location>
        <begin position="160"/>
        <end position="171"/>
    </location>
</feature>
<organism evidence="2 3">
    <name type="scientific">Lecanosticta acicola</name>
    <dbReference type="NCBI Taxonomy" id="111012"/>
    <lineage>
        <taxon>Eukaryota</taxon>
        <taxon>Fungi</taxon>
        <taxon>Dikarya</taxon>
        <taxon>Ascomycota</taxon>
        <taxon>Pezizomycotina</taxon>
        <taxon>Dothideomycetes</taxon>
        <taxon>Dothideomycetidae</taxon>
        <taxon>Mycosphaerellales</taxon>
        <taxon>Mycosphaerellaceae</taxon>
        <taxon>Lecanosticta</taxon>
    </lineage>
</organism>